<dbReference type="CDD" id="cd23835">
    <property type="entry name" value="DRWD-N_CENP-O"/>
    <property type="match status" value="1"/>
</dbReference>
<keyword evidence="9" id="KW-1185">Reference proteome</keyword>
<comment type="subcellular location">
    <subcellularLocation>
        <location evidence="2">Chromosome</location>
        <location evidence="2">Centromere</location>
    </subcellularLocation>
    <subcellularLocation>
        <location evidence="1">Nucleus</location>
    </subcellularLocation>
</comment>
<dbReference type="HOGENOM" id="CLU_079531_1_0_1"/>
<evidence type="ECO:0000313" key="8">
    <source>
        <dbReference type="Ensembl" id="ENSLACP00000023153.1"/>
    </source>
</evidence>
<protein>
    <recommendedName>
        <fullName evidence="4">Centromere protein O</fullName>
    </recommendedName>
</protein>
<dbReference type="STRING" id="7897.ENSLACP00000023153"/>
<dbReference type="Bgee" id="ENSLACG00000022674">
    <property type="expression patterns" value="Expressed in pelvic fin and 1 other cell type or tissue"/>
</dbReference>
<reference evidence="8" key="3">
    <citation type="submission" date="2025-09" db="UniProtKB">
        <authorList>
            <consortium name="Ensembl"/>
        </authorList>
    </citation>
    <scope>IDENTIFICATION</scope>
</reference>
<dbReference type="EMBL" id="AFYH01030915">
    <property type="status" value="NOT_ANNOTATED_CDS"/>
    <property type="molecule type" value="Genomic_DNA"/>
</dbReference>
<dbReference type="Ensembl" id="ENSLACT00000025520.1">
    <property type="protein sequence ID" value="ENSLACP00000023153.1"/>
    <property type="gene ID" value="ENSLACG00000022674.1"/>
</dbReference>
<evidence type="ECO:0000313" key="9">
    <source>
        <dbReference type="Proteomes" id="UP000008672"/>
    </source>
</evidence>
<dbReference type="EMBL" id="AFYH01030913">
    <property type="status" value="NOT_ANNOTATED_CDS"/>
    <property type="molecule type" value="Genomic_DNA"/>
</dbReference>
<reference evidence="9" key="1">
    <citation type="submission" date="2011-08" db="EMBL/GenBank/DDBJ databases">
        <title>The draft genome of Latimeria chalumnae.</title>
        <authorList>
            <person name="Di Palma F."/>
            <person name="Alfoldi J."/>
            <person name="Johnson J."/>
            <person name="Berlin A."/>
            <person name="Gnerre S."/>
            <person name="Jaffe D."/>
            <person name="MacCallum I."/>
            <person name="Young S."/>
            <person name="Walker B.J."/>
            <person name="Lander E."/>
            <person name="Lindblad-Toh K."/>
        </authorList>
    </citation>
    <scope>NUCLEOTIDE SEQUENCE [LARGE SCALE GENOMIC DNA]</scope>
    <source>
        <strain evidence="9">Wild caught</strain>
    </source>
</reference>
<name>M3XK97_LATCH</name>
<keyword evidence="7" id="KW-0137">Centromere</keyword>
<evidence type="ECO:0000256" key="6">
    <source>
        <dbReference type="ARBA" id="ARBA00023242"/>
    </source>
</evidence>
<reference evidence="8" key="2">
    <citation type="submission" date="2025-08" db="UniProtKB">
        <authorList>
            <consortium name="Ensembl"/>
        </authorList>
    </citation>
    <scope>IDENTIFICATION</scope>
</reference>
<evidence type="ECO:0000256" key="2">
    <source>
        <dbReference type="ARBA" id="ARBA00004584"/>
    </source>
</evidence>
<dbReference type="eggNOG" id="ENOG502RY72">
    <property type="taxonomic scope" value="Eukaryota"/>
</dbReference>
<evidence type="ECO:0000256" key="1">
    <source>
        <dbReference type="ARBA" id="ARBA00004123"/>
    </source>
</evidence>
<comment type="similarity">
    <text evidence="3">Belongs to the CENP-O/MCM21 family.</text>
</comment>
<dbReference type="GO" id="GO:0031511">
    <property type="term" value="C:Mis6-Sim4 complex"/>
    <property type="evidence" value="ECO:0007669"/>
    <property type="project" value="TreeGrafter"/>
</dbReference>
<dbReference type="GeneTree" id="ENSGT00390000016702"/>
<organism evidence="8 9">
    <name type="scientific">Latimeria chalumnae</name>
    <name type="common">Coelacanth</name>
    <dbReference type="NCBI Taxonomy" id="7897"/>
    <lineage>
        <taxon>Eukaryota</taxon>
        <taxon>Metazoa</taxon>
        <taxon>Chordata</taxon>
        <taxon>Craniata</taxon>
        <taxon>Vertebrata</taxon>
        <taxon>Euteleostomi</taxon>
        <taxon>Coelacanthiformes</taxon>
        <taxon>Coelacanthidae</taxon>
        <taxon>Latimeria</taxon>
    </lineage>
</organism>
<proteinExistence type="inferred from homology"/>
<dbReference type="InParanoid" id="M3XK97"/>
<dbReference type="FunCoup" id="M3XK97">
    <property type="interactions" value="2256"/>
</dbReference>
<dbReference type="AlphaFoldDB" id="M3XK97"/>
<dbReference type="EMBL" id="AFYH01030914">
    <property type="status" value="NOT_ANNOTATED_CDS"/>
    <property type="molecule type" value="Genomic_DNA"/>
</dbReference>
<dbReference type="Proteomes" id="UP000008672">
    <property type="component" value="Unassembled WGS sequence"/>
</dbReference>
<evidence type="ECO:0000256" key="4">
    <source>
        <dbReference type="ARBA" id="ARBA00016395"/>
    </source>
</evidence>
<dbReference type="PANTHER" id="PTHR14582">
    <property type="entry name" value="INNER KINETOCHORE SUBUNIT MAL2"/>
    <property type="match status" value="1"/>
</dbReference>
<dbReference type="KEGG" id="lcm:102354398"/>
<keyword evidence="5" id="KW-0158">Chromosome</keyword>
<dbReference type="GO" id="GO:0005634">
    <property type="term" value="C:nucleus"/>
    <property type="evidence" value="ECO:0007669"/>
    <property type="project" value="UniProtKB-SubCell"/>
</dbReference>
<dbReference type="Pfam" id="PF09496">
    <property type="entry name" value="CENP-O"/>
    <property type="match status" value="1"/>
</dbReference>
<evidence type="ECO:0000256" key="5">
    <source>
        <dbReference type="ARBA" id="ARBA00022454"/>
    </source>
</evidence>
<accession>M3XK97</accession>
<dbReference type="PANTHER" id="PTHR14582:SF1">
    <property type="entry name" value="CENTROMERE PROTEIN O"/>
    <property type="match status" value="1"/>
</dbReference>
<dbReference type="OrthoDB" id="10050372at2759"/>
<dbReference type="InterPro" id="IPR018464">
    <property type="entry name" value="CENP-O"/>
</dbReference>
<gene>
    <name evidence="8" type="primary">CENPO</name>
</gene>
<sequence>MDGSLDTSQISQQQTVAILNLKVETARSMLQAYSLTGISAKLTTRGACFCFSTAHEGTYLDTYYLDLFLRNPTRVGQHNIPLFIPLEQLAKKHLQTDLKQFLLVLSHHLNAYASRKYQADRFQEDFGTELVGPLQRNSLCNLLLFDYMTTAGGERLRCNSRLLYADATRWLPTQVDLTCKGDQPPSVQEKLSAHTALFQSTALHEAFKTIQLQEGAPGAGCQRPTHAVKPDANTALNAAARRIHAGKLTSRDLK</sequence>
<keyword evidence="6" id="KW-0539">Nucleus</keyword>
<evidence type="ECO:0000256" key="3">
    <source>
        <dbReference type="ARBA" id="ARBA00007321"/>
    </source>
</evidence>
<evidence type="ECO:0000256" key="7">
    <source>
        <dbReference type="ARBA" id="ARBA00023328"/>
    </source>
</evidence>
<dbReference type="CDD" id="cd23836">
    <property type="entry name" value="DRWD-C_CENP-O"/>
    <property type="match status" value="1"/>
</dbReference>